<evidence type="ECO:0000256" key="10">
    <source>
        <dbReference type="SAM" id="Phobius"/>
    </source>
</evidence>
<evidence type="ECO:0000313" key="12">
    <source>
        <dbReference type="Proteomes" id="UP001501126"/>
    </source>
</evidence>
<keyword evidence="12" id="KW-1185">Reference proteome</keyword>
<dbReference type="InterPro" id="IPR007315">
    <property type="entry name" value="PIG-V/Gpi18"/>
</dbReference>
<evidence type="ECO:0000256" key="1">
    <source>
        <dbReference type="ARBA" id="ARBA00004477"/>
    </source>
</evidence>
<keyword evidence="4" id="KW-0328">Glycosyltransferase</keyword>
<sequence length="380" mass="44658">MLLRKHILRIIGLTLLIRVGYVVFAITAQNISDELAFNPTFSEIIGLFKRHDSYWYERIHDTGYPEVHSEKELGWNDGENFYQSPWGFMPGYPLVVKSVSLLTGLDFTYLAFIISILFSALAAILLYWLSMIWWQDAEKAYLTTLLFILMPFQYYLFMLYSESVYLTFLLGALLAVHYRKLWLMGILLSGLVVMRANGIVMLIPVLFYLLEKNALKLSDIVCLRKGSIRFLMPFVLPLLTMSFYLFFQYKMTGDPFAYSTAQKAGWYRAFTFPLFSLFNHGSFTVQFNSVYTLLFFFIAFFYRKQFSLSFNLIIWISLLLPLSAGTPVAMTRYISVIFPLFFIYTNWMKDMRNKWVVFTLGFVVQLWTFYYWLISDPFSQ</sequence>
<keyword evidence="3" id="KW-0337">GPI-anchor biosynthesis</keyword>
<feature type="transmembrane region" description="Helical" evidence="10">
    <location>
        <begin position="330"/>
        <end position="348"/>
    </location>
</feature>
<dbReference type="Proteomes" id="UP001501126">
    <property type="component" value="Unassembled WGS sequence"/>
</dbReference>
<keyword evidence="8 10" id="KW-1133">Transmembrane helix</keyword>
<comment type="pathway">
    <text evidence="2">Glycolipid biosynthesis; glycosylphosphatidylinositol-anchor biosynthesis.</text>
</comment>
<dbReference type="PANTHER" id="PTHR12468:SF2">
    <property type="entry name" value="GPI MANNOSYLTRANSFERASE 2"/>
    <property type="match status" value="1"/>
</dbReference>
<dbReference type="EMBL" id="BAAAFH010000003">
    <property type="protein sequence ID" value="GAA0874506.1"/>
    <property type="molecule type" value="Genomic_DNA"/>
</dbReference>
<protein>
    <recommendedName>
        <fullName evidence="13">GPI mannosyltransferase 2</fullName>
    </recommendedName>
</protein>
<feature type="transmembrane region" description="Helical" evidence="10">
    <location>
        <begin position="181"/>
        <end position="210"/>
    </location>
</feature>
<comment type="caution">
    <text evidence="11">The sequence shown here is derived from an EMBL/GenBank/DDBJ whole genome shotgun (WGS) entry which is preliminary data.</text>
</comment>
<gene>
    <name evidence="11" type="ORF">GCM10009118_09140</name>
</gene>
<accession>A0ABN1MMQ1</accession>
<reference evidence="11 12" key="1">
    <citation type="journal article" date="2019" name="Int. J. Syst. Evol. Microbiol.">
        <title>The Global Catalogue of Microorganisms (GCM) 10K type strain sequencing project: providing services to taxonomists for standard genome sequencing and annotation.</title>
        <authorList>
            <consortium name="The Broad Institute Genomics Platform"/>
            <consortium name="The Broad Institute Genome Sequencing Center for Infectious Disease"/>
            <person name="Wu L."/>
            <person name="Ma J."/>
        </authorList>
    </citation>
    <scope>NUCLEOTIDE SEQUENCE [LARGE SCALE GENOMIC DNA]</scope>
    <source>
        <strain evidence="11 12">JCM 16083</strain>
    </source>
</reference>
<keyword evidence="7" id="KW-0256">Endoplasmic reticulum</keyword>
<keyword evidence="9 10" id="KW-0472">Membrane</keyword>
<keyword evidence="5" id="KW-0808">Transferase</keyword>
<evidence type="ECO:0000256" key="4">
    <source>
        <dbReference type="ARBA" id="ARBA00022676"/>
    </source>
</evidence>
<dbReference type="PANTHER" id="PTHR12468">
    <property type="entry name" value="GPI MANNOSYLTRANSFERASE 2"/>
    <property type="match status" value="1"/>
</dbReference>
<evidence type="ECO:0000256" key="2">
    <source>
        <dbReference type="ARBA" id="ARBA00004687"/>
    </source>
</evidence>
<evidence type="ECO:0000256" key="3">
    <source>
        <dbReference type="ARBA" id="ARBA00022502"/>
    </source>
</evidence>
<evidence type="ECO:0000313" key="11">
    <source>
        <dbReference type="EMBL" id="GAA0874506.1"/>
    </source>
</evidence>
<feature type="transmembrane region" description="Helical" evidence="10">
    <location>
        <begin position="355"/>
        <end position="374"/>
    </location>
</feature>
<dbReference type="RefSeq" id="WP_343785403.1">
    <property type="nucleotide sequence ID" value="NZ_BAAAFH010000003.1"/>
</dbReference>
<feature type="transmembrane region" description="Helical" evidence="10">
    <location>
        <begin position="107"/>
        <end position="129"/>
    </location>
</feature>
<evidence type="ECO:0008006" key="13">
    <source>
        <dbReference type="Google" id="ProtNLM"/>
    </source>
</evidence>
<evidence type="ECO:0000256" key="6">
    <source>
        <dbReference type="ARBA" id="ARBA00022692"/>
    </source>
</evidence>
<evidence type="ECO:0000256" key="7">
    <source>
        <dbReference type="ARBA" id="ARBA00022824"/>
    </source>
</evidence>
<feature type="transmembrane region" description="Helical" evidence="10">
    <location>
        <begin position="7"/>
        <end position="28"/>
    </location>
</feature>
<keyword evidence="6 10" id="KW-0812">Transmembrane</keyword>
<feature type="transmembrane region" description="Helical" evidence="10">
    <location>
        <begin position="230"/>
        <end position="247"/>
    </location>
</feature>
<comment type="subcellular location">
    <subcellularLocation>
        <location evidence="1">Endoplasmic reticulum membrane</location>
        <topology evidence="1">Multi-pass membrane protein</topology>
    </subcellularLocation>
</comment>
<feature type="transmembrane region" description="Helical" evidence="10">
    <location>
        <begin position="308"/>
        <end position="324"/>
    </location>
</feature>
<feature type="transmembrane region" description="Helical" evidence="10">
    <location>
        <begin position="283"/>
        <end position="301"/>
    </location>
</feature>
<organism evidence="11 12">
    <name type="scientific">Wandonia haliotis</name>
    <dbReference type="NCBI Taxonomy" id="574963"/>
    <lineage>
        <taxon>Bacteria</taxon>
        <taxon>Pseudomonadati</taxon>
        <taxon>Bacteroidota</taxon>
        <taxon>Flavobacteriia</taxon>
        <taxon>Flavobacteriales</taxon>
        <taxon>Crocinitomicaceae</taxon>
        <taxon>Wandonia</taxon>
    </lineage>
</organism>
<proteinExistence type="predicted"/>
<evidence type="ECO:0000256" key="5">
    <source>
        <dbReference type="ARBA" id="ARBA00022679"/>
    </source>
</evidence>
<evidence type="ECO:0000256" key="9">
    <source>
        <dbReference type="ARBA" id="ARBA00023136"/>
    </source>
</evidence>
<name>A0ABN1MMQ1_9FLAO</name>
<evidence type="ECO:0000256" key="8">
    <source>
        <dbReference type="ARBA" id="ARBA00022989"/>
    </source>
</evidence>